<protein>
    <recommendedName>
        <fullName evidence="9">Pyroglutamyl-peptidase I</fullName>
        <ecNumber evidence="9">3.4.19.3</ecNumber>
    </recommendedName>
</protein>
<keyword evidence="7" id="KW-0378">Hydrolase</keyword>
<dbReference type="PRINTS" id="PR00706">
    <property type="entry name" value="PYROGLUPTASE"/>
</dbReference>
<dbReference type="SUPFAM" id="SSF53182">
    <property type="entry name" value="Pyrrolidone carboxyl peptidase (pyroglutamate aminopeptidase)"/>
    <property type="match status" value="1"/>
</dbReference>
<gene>
    <name evidence="10" type="ORF">BRM3_03685</name>
</gene>
<evidence type="ECO:0000256" key="9">
    <source>
        <dbReference type="PROSITE-ProRule" id="PRU10076"/>
    </source>
</evidence>
<feature type="active site" evidence="9">
    <location>
        <position position="81"/>
    </location>
</feature>
<dbReference type="PANTHER" id="PTHR23402:SF1">
    <property type="entry name" value="PYROGLUTAMYL-PEPTIDASE I"/>
    <property type="match status" value="1"/>
</dbReference>
<keyword evidence="8" id="KW-0788">Thiol protease</keyword>
<comment type="function">
    <text evidence="2">Removes 5-oxoproline from various penultimate amino acid residues except L-proline.</text>
</comment>
<evidence type="ECO:0000256" key="1">
    <source>
        <dbReference type="ARBA" id="ARBA00001770"/>
    </source>
</evidence>
<dbReference type="RefSeq" id="WP_263594752.1">
    <property type="nucleotide sequence ID" value="NZ_CP107020.1"/>
</dbReference>
<evidence type="ECO:0000313" key="10">
    <source>
        <dbReference type="EMBL" id="UYG17543.1"/>
    </source>
</evidence>
<evidence type="ECO:0000256" key="6">
    <source>
        <dbReference type="ARBA" id="ARBA00022670"/>
    </source>
</evidence>
<dbReference type="InterPro" id="IPR036440">
    <property type="entry name" value="Peptidase_C15-like_sf"/>
</dbReference>
<accession>A0ABY6G2W7</accession>
<comment type="catalytic activity">
    <reaction evidence="1 9">
        <text>Release of an N-terminal pyroglutamyl group from a polypeptide, the second amino acid generally not being Pro.</text>
        <dbReference type="EC" id="3.4.19.3"/>
    </reaction>
</comment>
<dbReference type="EMBL" id="CP107020">
    <property type="protein sequence ID" value="UYG17543.1"/>
    <property type="molecule type" value="Genomic_DNA"/>
</dbReference>
<keyword evidence="11" id="KW-1185">Reference proteome</keyword>
<evidence type="ECO:0000256" key="8">
    <source>
        <dbReference type="ARBA" id="ARBA00022807"/>
    </source>
</evidence>
<dbReference type="PANTHER" id="PTHR23402">
    <property type="entry name" value="PROTEASE FAMILY C15 PYROGLUTAMYL-PEPTIDASE I-RELATED"/>
    <property type="match status" value="1"/>
</dbReference>
<evidence type="ECO:0000313" key="11">
    <source>
        <dbReference type="Proteomes" id="UP001164305"/>
    </source>
</evidence>
<dbReference type="Pfam" id="PF01470">
    <property type="entry name" value="Peptidase_C15"/>
    <property type="match status" value="1"/>
</dbReference>
<dbReference type="Proteomes" id="UP001164305">
    <property type="component" value="Chromosome"/>
</dbReference>
<dbReference type="InterPro" id="IPR000816">
    <property type="entry name" value="Peptidase_C15"/>
</dbReference>
<organism evidence="10 11">
    <name type="scientific">Brachybacterium huguangmaarense</name>
    <dbReference type="NCBI Taxonomy" id="1652028"/>
    <lineage>
        <taxon>Bacteria</taxon>
        <taxon>Bacillati</taxon>
        <taxon>Actinomycetota</taxon>
        <taxon>Actinomycetes</taxon>
        <taxon>Micrococcales</taxon>
        <taxon>Dermabacteraceae</taxon>
        <taxon>Brachybacterium</taxon>
    </lineage>
</organism>
<sequence>MPSLLLSGFEPFDGATINESWEAVRVAERQLREEHHDVTSVLLPVVFGRAGDLLLDAVRREQPAVVIATGLAAGREAITPERVAINVRDARIPDAADASPVDEPCVPVPEVGWFSSLPIKAMVTAAHLAGAPARVSQTAGTYVCNDVFARLMHHLATEPGLGSIRGGFVHVPAASAVPVALSGRALALMAAIALTRPQDDTTTGGAEH</sequence>
<dbReference type="InterPro" id="IPR016125">
    <property type="entry name" value="Peptidase_C15-like"/>
</dbReference>
<comment type="subcellular location">
    <subcellularLocation>
        <location evidence="3">Cytoplasm</location>
    </subcellularLocation>
</comment>
<comment type="similarity">
    <text evidence="4">Belongs to the peptidase C15 family.</text>
</comment>
<dbReference type="InterPro" id="IPR033693">
    <property type="entry name" value="PGPEP1_Glu_AS"/>
</dbReference>
<name>A0ABY6G2W7_9MICO</name>
<dbReference type="CDD" id="cd00501">
    <property type="entry name" value="Peptidase_C15"/>
    <property type="match status" value="1"/>
</dbReference>
<dbReference type="EC" id="3.4.19.3" evidence="9"/>
<dbReference type="PROSITE" id="PS01333">
    <property type="entry name" value="PYRASE_GLU"/>
    <property type="match status" value="1"/>
</dbReference>
<reference evidence="10" key="1">
    <citation type="submission" date="2022-10" db="EMBL/GenBank/DDBJ databases">
        <title>Whole-Genome Sequencing of Brachybacterium huguangmaarense BRM-3, Isolated from Betula schmidtii.</title>
        <authorList>
            <person name="Haam D."/>
        </authorList>
    </citation>
    <scope>NUCLEOTIDE SEQUENCE</scope>
    <source>
        <strain evidence="10">BRM-3</strain>
    </source>
</reference>
<dbReference type="PIRSF" id="PIRSF015592">
    <property type="entry name" value="Prld-crbxl_pptds"/>
    <property type="match status" value="1"/>
</dbReference>
<evidence type="ECO:0000256" key="5">
    <source>
        <dbReference type="ARBA" id="ARBA00022490"/>
    </source>
</evidence>
<keyword evidence="5" id="KW-0963">Cytoplasm</keyword>
<proteinExistence type="inferred from homology"/>
<dbReference type="Gene3D" id="3.40.630.20">
    <property type="entry name" value="Peptidase C15, pyroglutamyl peptidase I-like"/>
    <property type="match status" value="1"/>
</dbReference>
<evidence type="ECO:0000256" key="2">
    <source>
        <dbReference type="ARBA" id="ARBA00002280"/>
    </source>
</evidence>
<keyword evidence="6" id="KW-0645">Protease</keyword>
<evidence type="ECO:0000256" key="4">
    <source>
        <dbReference type="ARBA" id="ARBA00006641"/>
    </source>
</evidence>
<evidence type="ECO:0000256" key="7">
    <source>
        <dbReference type="ARBA" id="ARBA00022801"/>
    </source>
</evidence>
<evidence type="ECO:0000256" key="3">
    <source>
        <dbReference type="ARBA" id="ARBA00004496"/>
    </source>
</evidence>